<evidence type="ECO:0000313" key="1">
    <source>
        <dbReference type="EMBL" id="KAI0087308.1"/>
    </source>
</evidence>
<comment type="caution">
    <text evidence="1">The sequence shown here is derived from an EMBL/GenBank/DDBJ whole genome shotgun (WGS) entry which is preliminary data.</text>
</comment>
<organism evidence="1 2">
    <name type="scientific">Irpex rosettiformis</name>
    <dbReference type="NCBI Taxonomy" id="378272"/>
    <lineage>
        <taxon>Eukaryota</taxon>
        <taxon>Fungi</taxon>
        <taxon>Dikarya</taxon>
        <taxon>Basidiomycota</taxon>
        <taxon>Agaricomycotina</taxon>
        <taxon>Agaricomycetes</taxon>
        <taxon>Polyporales</taxon>
        <taxon>Irpicaceae</taxon>
        <taxon>Irpex</taxon>
    </lineage>
</organism>
<sequence>MDLVLELADIYLLDDLYARLLPVSAFAGSVNSTLFNAASSLNASYPVLSTDKPVISAWSQLVSYLPHPPLPAEFFKPAVTSAPLASAWPRDYLPRQAISLFVLTLIGIHVLYFAFAGLSYRYIFNHEMMKHPRFLKNQVKLEIQSSLNAFPVMTLYTIPWFLGECRGWSKLYTDVGEYGWGYLFFSILWFLVFTDYCIYWIHRSEHHPICYKWLHKPHHKWLIPTPFASHAFHPLDGYLQSIPYHLFIYLFPLHQKLYLGLFVAVNFWSIFIHDSDMITGHALEKVINGPAHHTLHHLYFTVNYGQYFTLADRWGNSYRQPASELDPMIEVNKKEEKKRKEAMGKEQ</sequence>
<proteinExistence type="predicted"/>
<evidence type="ECO:0000313" key="2">
    <source>
        <dbReference type="Proteomes" id="UP001055072"/>
    </source>
</evidence>
<protein>
    <submittedName>
        <fullName evidence="1">Uncharacterized protein</fullName>
    </submittedName>
</protein>
<reference evidence="1" key="1">
    <citation type="journal article" date="2021" name="Environ. Microbiol.">
        <title>Gene family expansions and transcriptome signatures uncover fungal adaptations to wood decay.</title>
        <authorList>
            <person name="Hage H."/>
            <person name="Miyauchi S."/>
            <person name="Viragh M."/>
            <person name="Drula E."/>
            <person name="Min B."/>
            <person name="Chaduli D."/>
            <person name="Navarro D."/>
            <person name="Favel A."/>
            <person name="Norest M."/>
            <person name="Lesage-Meessen L."/>
            <person name="Balint B."/>
            <person name="Merenyi Z."/>
            <person name="de Eugenio L."/>
            <person name="Morin E."/>
            <person name="Martinez A.T."/>
            <person name="Baldrian P."/>
            <person name="Stursova M."/>
            <person name="Martinez M.J."/>
            <person name="Novotny C."/>
            <person name="Magnuson J.K."/>
            <person name="Spatafora J.W."/>
            <person name="Maurice S."/>
            <person name="Pangilinan J."/>
            <person name="Andreopoulos W."/>
            <person name="LaButti K."/>
            <person name="Hundley H."/>
            <person name="Na H."/>
            <person name="Kuo A."/>
            <person name="Barry K."/>
            <person name="Lipzen A."/>
            <person name="Henrissat B."/>
            <person name="Riley R."/>
            <person name="Ahrendt S."/>
            <person name="Nagy L.G."/>
            <person name="Grigoriev I.V."/>
            <person name="Martin F."/>
            <person name="Rosso M.N."/>
        </authorList>
    </citation>
    <scope>NUCLEOTIDE SEQUENCE</scope>
    <source>
        <strain evidence="1">CBS 384.51</strain>
    </source>
</reference>
<gene>
    <name evidence="1" type="ORF">BDY19DRAFT_1058158</name>
</gene>
<accession>A0ACB8TZA7</accession>
<keyword evidence="2" id="KW-1185">Reference proteome</keyword>
<dbReference type="EMBL" id="MU274918">
    <property type="protein sequence ID" value="KAI0087308.1"/>
    <property type="molecule type" value="Genomic_DNA"/>
</dbReference>
<dbReference type="Proteomes" id="UP001055072">
    <property type="component" value="Unassembled WGS sequence"/>
</dbReference>
<name>A0ACB8TZA7_9APHY</name>